<dbReference type="GO" id="GO:0016787">
    <property type="term" value="F:hydrolase activity"/>
    <property type="evidence" value="ECO:0007669"/>
    <property type="project" value="UniProtKB-KW"/>
</dbReference>
<keyword evidence="2" id="KW-0472">Membrane</keyword>
<dbReference type="InterPro" id="IPR010427">
    <property type="entry name" value="DUF1023"/>
</dbReference>
<feature type="compositionally biased region" description="Gly residues" evidence="1">
    <location>
        <begin position="227"/>
        <end position="305"/>
    </location>
</feature>
<feature type="transmembrane region" description="Helical" evidence="2">
    <location>
        <begin position="31"/>
        <end position="54"/>
    </location>
</feature>
<feature type="domain" description="DUF1023" evidence="3">
    <location>
        <begin position="519"/>
        <end position="691"/>
    </location>
</feature>
<keyword evidence="2" id="KW-1133">Transmembrane helix</keyword>
<keyword evidence="2" id="KW-0812">Transmembrane</keyword>
<keyword evidence="4" id="KW-0378">Hydrolase</keyword>
<protein>
    <submittedName>
        <fullName evidence="4">Alpha/beta hydrolase</fullName>
    </submittedName>
</protein>
<dbReference type="EMBL" id="FPJO01000020">
    <property type="protein sequence ID" value="SFY36786.1"/>
    <property type="molecule type" value="Genomic_DNA"/>
</dbReference>
<feature type="transmembrane region" description="Helical" evidence="2">
    <location>
        <begin position="125"/>
        <end position="144"/>
    </location>
</feature>
<dbReference type="Pfam" id="PF06259">
    <property type="entry name" value="Abhydrolase_8"/>
    <property type="match status" value="1"/>
</dbReference>
<feature type="transmembrane region" description="Helical" evidence="2">
    <location>
        <begin position="177"/>
        <end position="196"/>
    </location>
</feature>
<dbReference type="AlphaFoldDB" id="A0A1K2ENN7"/>
<evidence type="ECO:0000313" key="5">
    <source>
        <dbReference type="Proteomes" id="UP000181909"/>
    </source>
</evidence>
<feature type="region of interest" description="Disordered" evidence="1">
    <location>
        <begin position="220"/>
        <end position="327"/>
    </location>
</feature>
<evidence type="ECO:0000256" key="2">
    <source>
        <dbReference type="SAM" id="Phobius"/>
    </source>
</evidence>
<evidence type="ECO:0000256" key="1">
    <source>
        <dbReference type="SAM" id="MobiDB-lite"/>
    </source>
</evidence>
<gene>
    <name evidence="4" type="ORF">SAMN02787144_1020156</name>
</gene>
<evidence type="ECO:0000259" key="3">
    <source>
        <dbReference type="Pfam" id="PF06259"/>
    </source>
</evidence>
<feature type="transmembrane region" description="Helical" evidence="2">
    <location>
        <begin position="93"/>
        <end position="113"/>
    </location>
</feature>
<feature type="transmembrane region" description="Helical" evidence="2">
    <location>
        <begin position="66"/>
        <end position="87"/>
    </location>
</feature>
<dbReference type="Proteomes" id="UP000181909">
    <property type="component" value="Unassembled WGS sequence"/>
</dbReference>
<dbReference type="STRING" id="1893.SAMN02787144_1020156"/>
<reference evidence="4 5" key="1">
    <citation type="submission" date="2016-11" db="EMBL/GenBank/DDBJ databases">
        <authorList>
            <person name="Jaros S."/>
            <person name="Januszkiewicz K."/>
            <person name="Wedrychowicz H."/>
        </authorList>
    </citation>
    <scope>NUCLEOTIDE SEQUENCE [LARGE SCALE GENOMIC DNA]</scope>
    <source>
        <strain evidence="4 5">OK807</strain>
    </source>
</reference>
<sequence>MSGIRELAVPGGADLSAAEVPPGRQPLSRPLQAVLILVRLLFVLTVVGAFDVLVVASSVDAVDGRLLGMVLYASLPGIAGFVLSLYLRTGGVWIWRGLLAVHAWLTLGALATLNDADNGRGVTQLVLPVAVIVLLSRASSRGWFRLAPEQRVEHRPFSVVKRMIKWRRDNGQTAMEYLGMILVVVALIGGLVATGIGGQVSGQLRNAICQLTGSACPPPGAIADGSNGNGSGSGGADSGGAGTEGATVTGGTGSGGADATGGSGSGGSGSGGSGSGGSGSGGSGASGGAGGAGGAGGSGGTGGSSTGVNAGRQTPVPGSTGGSKGGFLTGVVGDDGLLGDVTGAIDTIAHPVDTAKNVVDQYAQAANKAGDKWGKGKYVAAAWDVTKGSGGGGNALTGLPGSGTRVESAVRDKERQYLNDRIPRGSSAAGRKAWWNGLTQEQRDRYLELSPDQIGSLDGIPVADRDKANRRNLPDLISKLEGKTDKASQEKLAGLREIDRQLKEGSQPPMYLIGISDEGNGRAIVSYGNPDTSKNVSAYVPGLNTSLDEEFAKNDLKRARDTAIGAQGYDPSSAAIVWLGYDAPQTPDGLSSLAVAGTGRAKKGGAAYYDFMGGIAATNQNRDPHITAIGHSYGSRTVGAATQKLGGIPGVDDIILVGSPGVGVDRAVDLGVGAGHVFVGAAANDPVTKLPSKTQVVVGGIGMILGGPAGAYAAGDLADPGDDDLWFGKDPASKAFGATRFPVDPGKPMSFDSHSNYFNPVRDAVSADSIALIVSGHSDRLKMEEQR</sequence>
<accession>A0A1K2ENN7</accession>
<name>A0A1K2ENN7_STRAR</name>
<proteinExistence type="predicted"/>
<organism evidence="4 5">
    <name type="scientific">Streptomyces atratus</name>
    <dbReference type="NCBI Taxonomy" id="1893"/>
    <lineage>
        <taxon>Bacteria</taxon>
        <taxon>Bacillati</taxon>
        <taxon>Actinomycetota</taxon>
        <taxon>Actinomycetes</taxon>
        <taxon>Kitasatosporales</taxon>
        <taxon>Streptomycetaceae</taxon>
        <taxon>Streptomyces</taxon>
    </lineage>
</organism>
<evidence type="ECO:0000313" key="4">
    <source>
        <dbReference type="EMBL" id="SFY36786.1"/>
    </source>
</evidence>